<organism evidence="2 3">
    <name type="scientific">Salinibacter ruber</name>
    <dbReference type="NCBI Taxonomy" id="146919"/>
    <lineage>
        <taxon>Bacteria</taxon>
        <taxon>Pseudomonadati</taxon>
        <taxon>Rhodothermota</taxon>
        <taxon>Rhodothermia</taxon>
        <taxon>Rhodothermales</taxon>
        <taxon>Salinibacteraceae</taxon>
        <taxon>Salinibacter</taxon>
    </lineage>
</organism>
<dbReference type="RefSeq" id="WP_259055714.1">
    <property type="nucleotide sequence ID" value="NZ_JANTZY010000059.1"/>
</dbReference>
<comment type="caution">
    <text evidence="2">The sequence shown here is derived from an EMBL/GenBank/DDBJ whole genome shotgun (WGS) entry which is preliminary data.</text>
</comment>
<protein>
    <submittedName>
        <fullName evidence="2">Uncharacterized protein</fullName>
    </submittedName>
</protein>
<feature type="region of interest" description="Disordered" evidence="1">
    <location>
        <begin position="73"/>
        <end position="132"/>
    </location>
</feature>
<evidence type="ECO:0000256" key="1">
    <source>
        <dbReference type="SAM" id="MobiDB-lite"/>
    </source>
</evidence>
<evidence type="ECO:0000313" key="2">
    <source>
        <dbReference type="EMBL" id="MCS4038352.1"/>
    </source>
</evidence>
<dbReference type="AlphaFoldDB" id="A0A9X3A0B4"/>
<accession>A0A9X3A0B4</accession>
<proteinExistence type="predicted"/>
<gene>
    <name evidence="2" type="ORF">GGQ01_003444</name>
</gene>
<evidence type="ECO:0000313" key="3">
    <source>
        <dbReference type="Proteomes" id="UP001155040"/>
    </source>
</evidence>
<sequence>MRKVDIEMQDMADQLGVSLRDLMAGIMTGRFSEHVTEDDIVHGDKGDPLFFRLDQNRAFGICGADLPEVEKDMSTVERMSQGGSARKVQTDSTGDSGQVPAGKSGAPPQKTGSPPAETGETSETEEAGDGGGTLAGFFGTVILGGVGIAAVASAFSQNGGLTQEEREKIFHQGVNARAEGRPGNPYLDQHAEAAEVYRRGWWDAHELIEEKAATN</sequence>
<dbReference type="Proteomes" id="UP001155040">
    <property type="component" value="Unassembled WGS sequence"/>
</dbReference>
<dbReference type="EMBL" id="JANUBF010000065">
    <property type="protein sequence ID" value="MCS4038352.1"/>
    <property type="molecule type" value="Genomic_DNA"/>
</dbReference>
<reference evidence="2" key="1">
    <citation type="submission" date="2022-08" db="EMBL/GenBank/DDBJ databases">
        <title>Genomic Encyclopedia of Type Strains, Phase V (KMG-V): Genome sequencing to study the core and pangenomes of soil and plant-associated prokaryotes.</title>
        <authorList>
            <person name="Whitman W."/>
        </authorList>
    </citation>
    <scope>NUCLEOTIDE SEQUENCE</scope>
    <source>
        <strain evidence="2">SP3012</strain>
    </source>
</reference>
<name>A0A9X3A0B4_9BACT</name>